<evidence type="ECO:0000313" key="5">
    <source>
        <dbReference type="EMBL" id="SHO79531.1"/>
    </source>
</evidence>
<dbReference type="GO" id="GO:0009102">
    <property type="term" value="P:biotin biosynthetic process"/>
    <property type="evidence" value="ECO:0007669"/>
    <property type="project" value="TreeGrafter"/>
</dbReference>
<comment type="subcellular location">
    <subcellularLocation>
        <location evidence="1">Mitochondrion</location>
    </subcellularLocation>
</comment>
<evidence type="ECO:0000256" key="4">
    <source>
        <dbReference type="ARBA" id="ARBA00022898"/>
    </source>
</evidence>
<dbReference type="InterPro" id="IPR027417">
    <property type="entry name" value="P-loop_NTPase"/>
</dbReference>
<dbReference type="AlphaFoldDB" id="M5E910"/>
<dbReference type="KEGG" id="msym:MSY001_1396"/>
<sequence>MAHLFRGGRVHQIFGADTDVGKTIFSTALALASAACPLDGSAPARTLNAHAAGEAVSYLKPVSTGAASEADEGHLRTFAPHVEAHTLVQFRDPVSPHVAARCDGGLPADAQDAVLVSRIGAWIHAHARGAALIETAGGVHSPGPSGTSQADLLRPLRLPTILVGSSRLGGISTTRAAYESLTLRGYDVDAVLLFPSPVYGNDVYLRDYLAERGVRVFTLGGPSSTSAWGPPPVRAPTTAQDCDAMRHFYLGVLHSEQGDSAISVVRHLRELHTQRIAALESLGKRAHEHCWWPFTQHARVGVDDVMAIDSAHGDFFAVHSPASPHSLLTPVLDGSASWWTQAVGHAHPRLALAAAYAAGRYGHVIFPSAAHEPAVRLAERLLATVGRGWAARVFYSDDGSTGMEVALKMALQASVRRYAGEAPDAETHARTARGRQPGSLGGRPPRVWEVLGLQGSYHGDTIGAMDACEPSVFSEHVEWYQGRGYWMAPPTVHLRAGRVHIEVADEGRDWPASGALAQLDTIDEVYDVEARLTTPLAAHYRRVVHAVLERLVVEERRRFGALVLEPLVMGAGGMIFVDPLFQRCLVDVVRERTDLFALSDPPLRSAAAGTTPPGSWRGLPVVFDEVFAGLGRLGFASGASALGVTPDVSCVAKILSGGTVPLAATLASDSLFRTFTSSTDKAHALLHGHSYTAHPVGCQVALETLDLLDAVRGAARGTSVWDRAGVERLSHLPRVDSVMALGTVLAVALRTDRAGYASEEAESVVRRLRTQAVPAACHPDLPPMAADAGETPAFPLHLRSLGHVVYIMASLTTPETVRERALSALEQVLQAAT</sequence>
<evidence type="ECO:0000256" key="1">
    <source>
        <dbReference type="ARBA" id="ARBA00004173"/>
    </source>
</evidence>
<dbReference type="Pfam" id="PF00202">
    <property type="entry name" value="Aminotran_3"/>
    <property type="match status" value="2"/>
</dbReference>
<dbReference type="STRING" id="1230383.M5E910"/>
<dbReference type="Pfam" id="PF13500">
    <property type="entry name" value="AAA_26"/>
    <property type="match status" value="1"/>
</dbReference>
<dbReference type="InterPro" id="IPR015424">
    <property type="entry name" value="PyrdxlP-dep_Trfase"/>
</dbReference>
<dbReference type="RefSeq" id="XP_018739980.1">
    <property type="nucleotide sequence ID" value="XM_018883196.1"/>
</dbReference>
<evidence type="ECO:0000313" key="6">
    <source>
        <dbReference type="Proteomes" id="UP000186303"/>
    </source>
</evidence>
<dbReference type="Proteomes" id="UP000186303">
    <property type="component" value="Chromosome 6"/>
</dbReference>
<dbReference type="InterPro" id="IPR015421">
    <property type="entry name" value="PyrdxlP-dep_Trfase_major"/>
</dbReference>
<organism evidence="5 6">
    <name type="scientific">Malassezia sympodialis (strain ATCC 42132)</name>
    <name type="common">Atopic eczema-associated yeast</name>
    <dbReference type="NCBI Taxonomy" id="1230383"/>
    <lineage>
        <taxon>Eukaryota</taxon>
        <taxon>Fungi</taxon>
        <taxon>Dikarya</taxon>
        <taxon>Basidiomycota</taxon>
        <taxon>Ustilaginomycotina</taxon>
        <taxon>Malasseziomycetes</taxon>
        <taxon>Malasseziales</taxon>
        <taxon>Malasseziaceae</taxon>
        <taxon>Malassezia</taxon>
    </lineage>
</organism>
<evidence type="ECO:0000256" key="3">
    <source>
        <dbReference type="ARBA" id="ARBA00022679"/>
    </source>
</evidence>
<dbReference type="CDD" id="cd03109">
    <property type="entry name" value="DTBS"/>
    <property type="match status" value="1"/>
</dbReference>
<protein>
    <submittedName>
        <fullName evidence="5">Similar to S.cerevisiae protein BIO3 (7,8-diamino-pelargonic acid aminotransferase (DAPA))</fullName>
    </submittedName>
</protein>
<dbReference type="GO" id="GO:0005739">
    <property type="term" value="C:mitochondrion"/>
    <property type="evidence" value="ECO:0007669"/>
    <property type="project" value="UniProtKB-SubCell"/>
</dbReference>
<dbReference type="GO" id="GO:0030170">
    <property type="term" value="F:pyridoxal phosphate binding"/>
    <property type="evidence" value="ECO:0007669"/>
    <property type="project" value="InterPro"/>
</dbReference>
<dbReference type="PANTHER" id="PTHR42684">
    <property type="entry name" value="ADENOSYLMETHIONINE-8-AMINO-7-OXONONANOATE AMINOTRANSFERASE"/>
    <property type="match status" value="1"/>
</dbReference>
<reference evidence="6" key="1">
    <citation type="journal article" date="2017" name="Nucleic Acids Res.">
        <title>Proteogenomics produces comprehensive and highly accurate protein-coding gene annotation in a complete genome assembly of Malassezia sympodialis.</title>
        <authorList>
            <person name="Zhu Y."/>
            <person name="Engstroem P.G."/>
            <person name="Tellgren-Roth C."/>
            <person name="Baudo C.D."/>
            <person name="Kennell J.C."/>
            <person name="Sun S."/>
            <person name="Billmyre R.B."/>
            <person name="Schroeder M.S."/>
            <person name="Andersson A."/>
            <person name="Holm T."/>
            <person name="Sigurgeirsson B."/>
            <person name="Wu G."/>
            <person name="Sankaranarayanan S.R."/>
            <person name="Siddharthan R."/>
            <person name="Sanyal K."/>
            <person name="Lundeberg J."/>
            <person name="Nystedt B."/>
            <person name="Boekhout T."/>
            <person name="Dawson T.L. Jr."/>
            <person name="Heitman J."/>
            <person name="Scheynius A."/>
            <person name="Lehtioe J."/>
        </authorList>
    </citation>
    <scope>NUCLEOTIDE SEQUENCE [LARGE SCALE GENOMIC DNA]</scope>
    <source>
        <strain evidence="6">ATCC 42132</strain>
    </source>
</reference>
<name>M5E910_MALS4</name>
<dbReference type="GO" id="GO:0004141">
    <property type="term" value="F:dethiobiotin synthase activity"/>
    <property type="evidence" value="ECO:0007669"/>
    <property type="project" value="TreeGrafter"/>
</dbReference>
<dbReference type="PROSITE" id="PS00600">
    <property type="entry name" value="AA_TRANSFER_CLASS_3"/>
    <property type="match status" value="1"/>
</dbReference>
<keyword evidence="4" id="KW-0663">Pyridoxal phosphate</keyword>
<dbReference type="Gene3D" id="3.90.1150.10">
    <property type="entry name" value="Aspartate Aminotransferase, domain 1"/>
    <property type="match status" value="1"/>
</dbReference>
<dbReference type="Gene3D" id="3.40.50.300">
    <property type="entry name" value="P-loop containing nucleotide triphosphate hydrolases"/>
    <property type="match status" value="1"/>
</dbReference>
<dbReference type="VEuPathDB" id="FungiDB:MSYG_3880"/>
<dbReference type="OMA" id="KGWASRA"/>
<dbReference type="Gene3D" id="3.40.640.10">
    <property type="entry name" value="Type I PLP-dependent aspartate aminotransferase-like (Major domain)"/>
    <property type="match status" value="1"/>
</dbReference>
<dbReference type="InterPro" id="IPR005814">
    <property type="entry name" value="Aminotrans_3"/>
</dbReference>
<proteinExistence type="predicted"/>
<dbReference type="GO" id="GO:0004015">
    <property type="term" value="F:adenosylmethionine-8-amino-7-oxononanoate transaminase activity"/>
    <property type="evidence" value="ECO:0007669"/>
    <property type="project" value="TreeGrafter"/>
</dbReference>
<dbReference type="PANTHER" id="PTHR42684:SF3">
    <property type="entry name" value="ADENOSYLMETHIONINE-8-AMINO-7-OXONONANOATE AMINOTRANSFERASE"/>
    <property type="match status" value="1"/>
</dbReference>
<dbReference type="SUPFAM" id="SSF53383">
    <property type="entry name" value="PLP-dependent transferases"/>
    <property type="match status" value="1"/>
</dbReference>
<accession>M5E910</accession>
<keyword evidence="2 5" id="KW-0032">Aminotransferase</keyword>
<dbReference type="EMBL" id="LT671826">
    <property type="protein sequence ID" value="SHO79531.1"/>
    <property type="molecule type" value="Genomic_DNA"/>
</dbReference>
<keyword evidence="6" id="KW-1185">Reference proteome</keyword>
<dbReference type="HOGENOM" id="CLU_010794_0_0_1"/>
<evidence type="ECO:0000256" key="2">
    <source>
        <dbReference type="ARBA" id="ARBA00022576"/>
    </source>
</evidence>
<dbReference type="OrthoDB" id="425114at2759"/>
<gene>
    <name evidence="5" type="ORF">MSYG_3880</name>
</gene>
<keyword evidence="3 5" id="KW-0808">Transferase</keyword>
<dbReference type="SUPFAM" id="SSF52540">
    <property type="entry name" value="P-loop containing nucleoside triphosphate hydrolases"/>
    <property type="match status" value="1"/>
</dbReference>
<dbReference type="InterPro" id="IPR015422">
    <property type="entry name" value="PyrdxlP-dep_Trfase_small"/>
</dbReference>
<dbReference type="InterPro" id="IPR049704">
    <property type="entry name" value="Aminotrans_3_PPA_site"/>
</dbReference>